<dbReference type="Proteomes" id="UP001381693">
    <property type="component" value="Unassembled WGS sequence"/>
</dbReference>
<dbReference type="InterPro" id="IPR005331">
    <property type="entry name" value="Sulfotransferase"/>
</dbReference>
<evidence type="ECO:0000313" key="11">
    <source>
        <dbReference type="Proteomes" id="UP001381693"/>
    </source>
</evidence>
<name>A0AAN8WBG6_HALRR</name>
<evidence type="ECO:0000256" key="1">
    <source>
        <dbReference type="ARBA" id="ARBA00004323"/>
    </source>
</evidence>
<organism evidence="10 11">
    <name type="scientific">Halocaridina rubra</name>
    <name type="common">Hawaiian red shrimp</name>
    <dbReference type="NCBI Taxonomy" id="373956"/>
    <lineage>
        <taxon>Eukaryota</taxon>
        <taxon>Metazoa</taxon>
        <taxon>Ecdysozoa</taxon>
        <taxon>Arthropoda</taxon>
        <taxon>Crustacea</taxon>
        <taxon>Multicrustacea</taxon>
        <taxon>Malacostraca</taxon>
        <taxon>Eumalacostraca</taxon>
        <taxon>Eucarida</taxon>
        <taxon>Decapoda</taxon>
        <taxon>Pleocyemata</taxon>
        <taxon>Caridea</taxon>
        <taxon>Atyoidea</taxon>
        <taxon>Atyidae</taxon>
        <taxon>Halocaridina</taxon>
    </lineage>
</organism>
<keyword evidence="11" id="KW-1185">Reference proteome</keyword>
<dbReference type="GO" id="GO:0008146">
    <property type="term" value="F:sulfotransferase activity"/>
    <property type="evidence" value="ECO:0007669"/>
    <property type="project" value="InterPro"/>
</dbReference>
<sequence>MGRVTPLLCERFHIIPDVSFQLACHVASHARRATLRYGIFRMDNHWRPQYSLCKPCALPYEYVLKMESLNEDLQFLVQKLNMTEVDTKIHKNASEKKKDSNYEDYFKDIPNTIIKEIYRLYLHDFLYFGYDIPGFLTAHMNE</sequence>
<dbReference type="GO" id="GO:0000139">
    <property type="term" value="C:Golgi membrane"/>
    <property type="evidence" value="ECO:0007669"/>
    <property type="project" value="UniProtKB-SubCell"/>
</dbReference>
<dbReference type="EC" id="2.8.2.-" evidence="9"/>
<keyword evidence="4" id="KW-0812">Transmembrane</keyword>
<keyword evidence="9" id="KW-0119">Carbohydrate metabolism</keyword>
<dbReference type="InterPro" id="IPR018011">
    <property type="entry name" value="Carb_sulfotrans_8-10"/>
</dbReference>
<keyword evidence="6 9" id="KW-0333">Golgi apparatus</keyword>
<dbReference type="AlphaFoldDB" id="A0AAN8WBG6"/>
<reference evidence="10 11" key="1">
    <citation type="submission" date="2023-11" db="EMBL/GenBank/DDBJ databases">
        <title>Halocaridina rubra genome assembly.</title>
        <authorList>
            <person name="Smith C."/>
        </authorList>
    </citation>
    <scope>NUCLEOTIDE SEQUENCE [LARGE SCALE GENOMIC DNA]</scope>
    <source>
        <strain evidence="10">EP-1</strain>
        <tissue evidence="10">Whole</tissue>
    </source>
</reference>
<gene>
    <name evidence="10" type="ORF">SK128_003068</name>
</gene>
<protein>
    <recommendedName>
        <fullName evidence="9">Carbohydrate sulfotransferase</fullName>
        <ecNumber evidence="9">2.8.2.-</ecNumber>
    </recommendedName>
</protein>
<comment type="caution">
    <text evidence="10">The sequence shown here is derived from an EMBL/GenBank/DDBJ whole genome shotgun (WGS) entry which is preliminary data.</text>
</comment>
<keyword evidence="8 9" id="KW-0325">Glycoprotein</keyword>
<evidence type="ECO:0000256" key="9">
    <source>
        <dbReference type="RuleBase" id="RU364020"/>
    </source>
</evidence>
<accession>A0AAN8WBG6</accession>
<dbReference type="GO" id="GO:0016051">
    <property type="term" value="P:carbohydrate biosynthetic process"/>
    <property type="evidence" value="ECO:0007669"/>
    <property type="project" value="InterPro"/>
</dbReference>
<keyword evidence="9" id="KW-0735">Signal-anchor</keyword>
<dbReference type="PANTHER" id="PTHR12137">
    <property type="entry name" value="CARBOHYDRATE SULFOTRANSFERASE"/>
    <property type="match status" value="1"/>
</dbReference>
<dbReference type="Pfam" id="PF03567">
    <property type="entry name" value="Sulfotransfer_2"/>
    <property type="match status" value="1"/>
</dbReference>
<dbReference type="EMBL" id="JAXCGZ010022701">
    <property type="protein sequence ID" value="KAK7026752.1"/>
    <property type="molecule type" value="Genomic_DNA"/>
</dbReference>
<evidence type="ECO:0000256" key="5">
    <source>
        <dbReference type="ARBA" id="ARBA00022989"/>
    </source>
</evidence>
<comment type="similarity">
    <text evidence="2 9">Belongs to the sulfotransferase 2 family.</text>
</comment>
<evidence type="ECO:0000256" key="2">
    <source>
        <dbReference type="ARBA" id="ARBA00006339"/>
    </source>
</evidence>
<comment type="subcellular location">
    <subcellularLocation>
        <location evidence="1 9">Golgi apparatus membrane</location>
        <topology evidence="1 9">Single-pass type II membrane protein</topology>
    </subcellularLocation>
</comment>
<evidence type="ECO:0000256" key="7">
    <source>
        <dbReference type="ARBA" id="ARBA00023136"/>
    </source>
</evidence>
<evidence type="ECO:0000256" key="4">
    <source>
        <dbReference type="ARBA" id="ARBA00022692"/>
    </source>
</evidence>
<evidence type="ECO:0000256" key="6">
    <source>
        <dbReference type="ARBA" id="ARBA00023034"/>
    </source>
</evidence>
<keyword evidence="5" id="KW-1133">Transmembrane helix</keyword>
<keyword evidence="7" id="KW-0472">Membrane</keyword>
<keyword evidence="3 9" id="KW-0808">Transferase</keyword>
<evidence type="ECO:0000313" key="10">
    <source>
        <dbReference type="EMBL" id="KAK7026752.1"/>
    </source>
</evidence>
<proteinExistence type="inferred from homology"/>
<evidence type="ECO:0000256" key="8">
    <source>
        <dbReference type="ARBA" id="ARBA00023180"/>
    </source>
</evidence>
<dbReference type="PANTHER" id="PTHR12137:SF54">
    <property type="entry name" value="CARBOHYDRATE SULFOTRANSFERASE"/>
    <property type="match status" value="1"/>
</dbReference>
<evidence type="ECO:0000256" key="3">
    <source>
        <dbReference type="ARBA" id="ARBA00022679"/>
    </source>
</evidence>